<dbReference type="EMBL" id="CP006650">
    <property type="protein sequence ID" value="AGT08849.1"/>
    <property type="molecule type" value="Genomic_DNA"/>
</dbReference>
<dbReference type="RefSeq" id="WP_020950487.1">
    <property type="nucleotide sequence ID" value="NC_022041.1"/>
</dbReference>
<dbReference type="GO" id="GO:0003677">
    <property type="term" value="F:DNA binding"/>
    <property type="evidence" value="ECO:0007669"/>
    <property type="project" value="UniProtKB-KW"/>
</dbReference>
<dbReference type="PROSITE" id="PS50931">
    <property type="entry name" value="HTH_LYSR"/>
    <property type="match status" value="1"/>
</dbReference>
<dbReference type="InterPro" id="IPR036390">
    <property type="entry name" value="WH_DNA-bd_sf"/>
</dbReference>
<name>S5XNE9_PARAH</name>
<comment type="similarity">
    <text evidence="1">Belongs to the LysR transcriptional regulatory family.</text>
</comment>
<evidence type="ECO:0000256" key="1">
    <source>
        <dbReference type="ARBA" id="ARBA00009437"/>
    </source>
</evidence>
<dbReference type="Pfam" id="PF00126">
    <property type="entry name" value="HTH_1"/>
    <property type="match status" value="1"/>
</dbReference>
<accession>S5XNE9</accession>
<dbReference type="AlphaFoldDB" id="S5XNE9"/>
<dbReference type="OrthoDB" id="7328368at2"/>
<keyword evidence="3" id="KW-0238">DNA-binding</keyword>
<keyword evidence="7" id="KW-1185">Reference proteome</keyword>
<dbReference type="GO" id="GO:0003700">
    <property type="term" value="F:DNA-binding transcription factor activity"/>
    <property type="evidence" value="ECO:0007669"/>
    <property type="project" value="InterPro"/>
</dbReference>
<evidence type="ECO:0000256" key="2">
    <source>
        <dbReference type="ARBA" id="ARBA00023015"/>
    </source>
</evidence>
<evidence type="ECO:0000313" key="7">
    <source>
        <dbReference type="Proteomes" id="UP000015480"/>
    </source>
</evidence>
<dbReference type="HOGENOM" id="CLU_039613_37_0_5"/>
<dbReference type="Proteomes" id="UP000015480">
    <property type="component" value="Chromosome"/>
</dbReference>
<evidence type="ECO:0000256" key="4">
    <source>
        <dbReference type="ARBA" id="ARBA00023163"/>
    </source>
</evidence>
<dbReference type="STRING" id="1367847.JCM7686_1748"/>
<dbReference type="InterPro" id="IPR058163">
    <property type="entry name" value="LysR-type_TF_proteobact-type"/>
</dbReference>
<dbReference type="PANTHER" id="PTHR30537:SF5">
    <property type="entry name" value="HTH-TYPE TRANSCRIPTIONAL ACTIVATOR TTDR-RELATED"/>
    <property type="match status" value="1"/>
</dbReference>
<dbReference type="PATRIC" id="fig|1367847.3.peg.1731"/>
<reference evidence="6 7" key="1">
    <citation type="journal article" date="2014" name="BMC Genomics">
        <title>Architecture and functions of a multipartite genome of the methylotrophic bacterium Paracoccus aminophilus JCM 7686, containing primary and secondary chromids.</title>
        <authorList>
            <person name="Dziewit L."/>
            <person name="Czarnecki J."/>
            <person name="Wibberg D."/>
            <person name="Radlinska M."/>
            <person name="Mrozek P."/>
            <person name="Szymczak M."/>
            <person name="Schluter A."/>
            <person name="Puhler A."/>
            <person name="Bartosik D."/>
        </authorList>
    </citation>
    <scope>NUCLEOTIDE SEQUENCE [LARGE SCALE GENOMIC DNA]</scope>
    <source>
        <strain evidence="6">JCM 7686</strain>
    </source>
</reference>
<keyword evidence="4" id="KW-0804">Transcription</keyword>
<dbReference type="InterPro" id="IPR036388">
    <property type="entry name" value="WH-like_DNA-bd_sf"/>
</dbReference>
<proteinExistence type="inferred from homology"/>
<evidence type="ECO:0000259" key="5">
    <source>
        <dbReference type="PROSITE" id="PS50931"/>
    </source>
</evidence>
<evidence type="ECO:0000313" key="6">
    <source>
        <dbReference type="EMBL" id="AGT08849.1"/>
    </source>
</evidence>
<keyword evidence="2" id="KW-0805">Transcription regulation</keyword>
<dbReference type="PANTHER" id="PTHR30537">
    <property type="entry name" value="HTH-TYPE TRANSCRIPTIONAL REGULATOR"/>
    <property type="match status" value="1"/>
</dbReference>
<dbReference type="Gene3D" id="1.10.10.10">
    <property type="entry name" value="Winged helix-like DNA-binding domain superfamily/Winged helix DNA-binding domain"/>
    <property type="match status" value="1"/>
</dbReference>
<dbReference type="SUPFAM" id="SSF46785">
    <property type="entry name" value="Winged helix' DNA-binding domain"/>
    <property type="match status" value="1"/>
</dbReference>
<dbReference type="KEGG" id="pami:JCM7686_1748"/>
<dbReference type="Gene3D" id="3.40.190.10">
    <property type="entry name" value="Periplasmic binding protein-like II"/>
    <property type="match status" value="2"/>
</dbReference>
<dbReference type="InterPro" id="IPR005119">
    <property type="entry name" value="LysR_subst-bd"/>
</dbReference>
<dbReference type="Pfam" id="PF03466">
    <property type="entry name" value="LysR_substrate"/>
    <property type="match status" value="1"/>
</dbReference>
<protein>
    <submittedName>
        <fullName evidence="6">Transcriptional regulator, LysR family</fullName>
    </submittedName>
</protein>
<organism evidence="6 7">
    <name type="scientific">Paracoccus aminophilus JCM 7686</name>
    <dbReference type="NCBI Taxonomy" id="1367847"/>
    <lineage>
        <taxon>Bacteria</taxon>
        <taxon>Pseudomonadati</taxon>
        <taxon>Pseudomonadota</taxon>
        <taxon>Alphaproteobacteria</taxon>
        <taxon>Rhodobacterales</taxon>
        <taxon>Paracoccaceae</taxon>
        <taxon>Paracoccus</taxon>
    </lineage>
</organism>
<sequence length="303" mass="33282">MQSIRGMQALEAVVRLGTVNAAAQELGVTPGAITHRIRDLEQVAKTALLVRVGGRFLPSERGQQVLRELGGAFAQLRLAQRALVPEDDRKTTRILAPSSFATLWLLPHLPEFERNYPSSCIKLQPTDSPWRSPEASGFDMIIQDAPQRPDQRDWLPLFEDRVLVLGAPDLIERIGDVSRLGQMSVAAIQTDSDEPLTAEAYSWGNWCRDRGVAGSALRMTIRVTQSHMAITLAAQGHGLVLTSRSLVSSFLRDGRLKELPGSEVTGPTYWLSTLNRGAARQGQVFLGWLQETLAAEELGLARA</sequence>
<dbReference type="eggNOG" id="COG0583">
    <property type="taxonomic scope" value="Bacteria"/>
</dbReference>
<evidence type="ECO:0000256" key="3">
    <source>
        <dbReference type="ARBA" id="ARBA00023125"/>
    </source>
</evidence>
<dbReference type="InterPro" id="IPR000847">
    <property type="entry name" value="LysR_HTH_N"/>
</dbReference>
<dbReference type="SUPFAM" id="SSF53850">
    <property type="entry name" value="Periplasmic binding protein-like II"/>
    <property type="match status" value="1"/>
</dbReference>
<feature type="domain" description="HTH lysR-type" evidence="5">
    <location>
        <begin position="1"/>
        <end position="59"/>
    </location>
</feature>
<gene>
    <name evidence="6" type="ORF">JCM7686_1748</name>
</gene>